<sequence length="112" mass="12380">MRIAEIKRENVDREIEDLWCREKASGCGINRVMSESQACVLNTVHIIFNGNRVKPVSSTPSTSSLMSQACVLNTEHIIFNGNRVKPVSSTPCTSSLMGTESSLCPQHRAHHL</sequence>
<dbReference type="EMBL" id="JAWDGP010006081">
    <property type="protein sequence ID" value="KAK3747528.1"/>
    <property type="molecule type" value="Genomic_DNA"/>
</dbReference>
<dbReference type="AlphaFoldDB" id="A0AAE0YJ72"/>
<keyword evidence="2" id="KW-1185">Reference proteome</keyword>
<evidence type="ECO:0000313" key="1">
    <source>
        <dbReference type="EMBL" id="KAK3747528.1"/>
    </source>
</evidence>
<proteinExistence type="predicted"/>
<name>A0AAE0YJ72_9GAST</name>
<dbReference type="Proteomes" id="UP001283361">
    <property type="component" value="Unassembled WGS sequence"/>
</dbReference>
<evidence type="ECO:0000313" key="2">
    <source>
        <dbReference type="Proteomes" id="UP001283361"/>
    </source>
</evidence>
<gene>
    <name evidence="1" type="ORF">RRG08_030061</name>
</gene>
<reference evidence="1" key="1">
    <citation type="journal article" date="2023" name="G3 (Bethesda)">
        <title>A reference genome for the long-term kleptoplast-retaining sea slug Elysia crispata morphotype clarki.</title>
        <authorList>
            <person name="Eastman K.E."/>
            <person name="Pendleton A.L."/>
            <person name="Shaikh M.A."/>
            <person name="Suttiyut T."/>
            <person name="Ogas R."/>
            <person name="Tomko P."/>
            <person name="Gavelis G."/>
            <person name="Widhalm J.R."/>
            <person name="Wisecaver J.H."/>
        </authorList>
    </citation>
    <scope>NUCLEOTIDE SEQUENCE</scope>
    <source>
        <strain evidence="1">ECLA1</strain>
    </source>
</reference>
<comment type="caution">
    <text evidence="1">The sequence shown here is derived from an EMBL/GenBank/DDBJ whole genome shotgun (WGS) entry which is preliminary data.</text>
</comment>
<protein>
    <submittedName>
        <fullName evidence="1">Uncharacterized protein</fullName>
    </submittedName>
</protein>
<organism evidence="1 2">
    <name type="scientific">Elysia crispata</name>
    <name type="common">lettuce slug</name>
    <dbReference type="NCBI Taxonomy" id="231223"/>
    <lineage>
        <taxon>Eukaryota</taxon>
        <taxon>Metazoa</taxon>
        <taxon>Spiralia</taxon>
        <taxon>Lophotrochozoa</taxon>
        <taxon>Mollusca</taxon>
        <taxon>Gastropoda</taxon>
        <taxon>Heterobranchia</taxon>
        <taxon>Euthyneura</taxon>
        <taxon>Panpulmonata</taxon>
        <taxon>Sacoglossa</taxon>
        <taxon>Placobranchoidea</taxon>
        <taxon>Plakobranchidae</taxon>
        <taxon>Elysia</taxon>
    </lineage>
</organism>
<accession>A0AAE0YJ72</accession>